<dbReference type="EnsemblProtists" id="EOD39139">
    <property type="protein sequence ID" value="EOD39139"/>
    <property type="gene ID" value="EMIHUDRAFT_446839"/>
</dbReference>
<dbReference type="RefSeq" id="XP_005786647.1">
    <property type="nucleotide sequence ID" value="XM_005786590.1"/>
</dbReference>
<protein>
    <submittedName>
        <fullName evidence="2">Uncharacterized protein</fullName>
    </submittedName>
</protein>
<dbReference type="GeneID" id="17284413"/>
<proteinExistence type="predicted"/>
<feature type="compositionally biased region" description="Basic and acidic residues" evidence="1">
    <location>
        <begin position="37"/>
        <end position="50"/>
    </location>
</feature>
<evidence type="ECO:0000313" key="2">
    <source>
        <dbReference type="EnsemblProtists" id="EOD39139"/>
    </source>
</evidence>
<dbReference type="AlphaFoldDB" id="A0A0D3KTQ4"/>
<sequence length="366" mass="40645">MTLTAPTSLFPHKRNPLHYYQKKVLGRRYPIAATKGKQADKLGETIDDLGRTASSSSDDDIHSLPPDEEQEAARLEWRAYHLQSGDIDEALGLSVTGEEEEEVKEAVAKLEAARLEWRAHHLETGAYGEALDLSLSAEEREEVERSMPPQPTSSFHDYLADQTAYLDRGWRMDAGSPTKAEEDLAAIGAKIERSDDLYMKNEFVQLLYPDRPTSGPLQLLELKVDRSKQWLPSPQLLFMQAVVGLGRCANVDTTFEFTEGRVREKNILNRCVPKAMPEALDHVVGGFVSPSQAVDVAASNGFPCGFFTGRWPLPCLPPTGQYGSLTIESCEDGKLSLAGYTKARGHYIAVLDISGLEGNRQRHTEW</sequence>
<feature type="region of interest" description="Disordered" evidence="1">
    <location>
        <begin position="36"/>
        <end position="68"/>
    </location>
</feature>
<dbReference type="EnsemblProtists" id="EOD34218">
    <property type="protein sequence ID" value="EOD34218"/>
    <property type="gene ID" value="EMIHUDRAFT_433931"/>
</dbReference>
<keyword evidence="3" id="KW-1185">Reference proteome</keyword>
<dbReference type="PaxDb" id="2903-EOD34218"/>
<dbReference type="KEGG" id="ehx:EMIHUDRAFT_433931"/>
<reference evidence="2" key="2">
    <citation type="submission" date="2024-10" db="UniProtKB">
        <authorList>
            <consortium name="EnsemblProtists"/>
        </authorList>
    </citation>
    <scope>IDENTIFICATION</scope>
</reference>
<accession>A0A0D3KTQ4</accession>
<dbReference type="RefSeq" id="XP_005791568.1">
    <property type="nucleotide sequence ID" value="XM_005791511.1"/>
</dbReference>
<dbReference type="HOGENOM" id="CLU_757443_0_0_1"/>
<reference evidence="3" key="1">
    <citation type="journal article" date="2013" name="Nature">
        <title>Pan genome of the phytoplankton Emiliania underpins its global distribution.</title>
        <authorList>
            <person name="Read B.A."/>
            <person name="Kegel J."/>
            <person name="Klute M.J."/>
            <person name="Kuo A."/>
            <person name="Lefebvre S.C."/>
            <person name="Maumus F."/>
            <person name="Mayer C."/>
            <person name="Miller J."/>
            <person name="Monier A."/>
            <person name="Salamov A."/>
            <person name="Young J."/>
            <person name="Aguilar M."/>
            <person name="Claverie J.M."/>
            <person name="Frickenhaus S."/>
            <person name="Gonzalez K."/>
            <person name="Herman E.K."/>
            <person name="Lin Y.C."/>
            <person name="Napier J."/>
            <person name="Ogata H."/>
            <person name="Sarno A.F."/>
            <person name="Shmutz J."/>
            <person name="Schroeder D."/>
            <person name="de Vargas C."/>
            <person name="Verret F."/>
            <person name="von Dassow P."/>
            <person name="Valentin K."/>
            <person name="Van de Peer Y."/>
            <person name="Wheeler G."/>
            <person name="Dacks J.B."/>
            <person name="Delwiche C.F."/>
            <person name="Dyhrman S.T."/>
            <person name="Glockner G."/>
            <person name="John U."/>
            <person name="Richards T."/>
            <person name="Worden A.Z."/>
            <person name="Zhang X."/>
            <person name="Grigoriev I.V."/>
            <person name="Allen A.E."/>
            <person name="Bidle K."/>
            <person name="Borodovsky M."/>
            <person name="Bowler C."/>
            <person name="Brownlee C."/>
            <person name="Cock J.M."/>
            <person name="Elias M."/>
            <person name="Gladyshev V.N."/>
            <person name="Groth M."/>
            <person name="Guda C."/>
            <person name="Hadaegh A."/>
            <person name="Iglesias-Rodriguez M.D."/>
            <person name="Jenkins J."/>
            <person name="Jones B.M."/>
            <person name="Lawson T."/>
            <person name="Leese F."/>
            <person name="Lindquist E."/>
            <person name="Lobanov A."/>
            <person name="Lomsadze A."/>
            <person name="Malik S.B."/>
            <person name="Marsh M.E."/>
            <person name="Mackinder L."/>
            <person name="Mock T."/>
            <person name="Mueller-Roeber B."/>
            <person name="Pagarete A."/>
            <person name="Parker M."/>
            <person name="Probert I."/>
            <person name="Quesneville H."/>
            <person name="Raines C."/>
            <person name="Rensing S.A."/>
            <person name="Riano-Pachon D.M."/>
            <person name="Richier S."/>
            <person name="Rokitta S."/>
            <person name="Shiraiwa Y."/>
            <person name="Soanes D.M."/>
            <person name="van der Giezen M."/>
            <person name="Wahlund T.M."/>
            <person name="Williams B."/>
            <person name="Wilson W."/>
            <person name="Wolfe G."/>
            <person name="Wurch L.L."/>
        </authorList>
    </citation>
    <scope>NUCLEOTIDE SEQUENCE</scope>
</reference>
<evidence type="ECO:0000313" key="3">
    <source>
        <dbReference type="Proteomes" id="UP000013827"/>
    </source>
</evidence>
<dbReference type="GeneID" id="17279489"/>
<organism evidence="2 3">
    <name type="scientific">Emiliania huxleyi (strain CCMP1516)</name>
    <dbReference type="NCBI Taxonomy" id="280463"/>
    <lineage>
        <taxon>Eukaryota</taxon>
        <taxon>Haptista</taxon>
        <taxon>Haptophyta</taxon>
        <taxon>Prymnesiophyceae</taxon>
        <taxon>Isochrysidales</taxon>
        <taxon>Noelaerhabdaceae</taxon>
        <taxon>Emiliania</taxon>
    </lineage>
</organism>
<dbReference type="Proteomes" id="UP000013827">
    <property type="component" value="Unassembled WGS sequence"/>
</dbReference>
<name>A0A0D3KTQ4_EMIH1</name>
<dbReference type="KEGG" id="ehx:EMIHUDRAFT_446839"/>
<evidence type="ECO:0000256" key="1">
    <source>
        <dbReference type="SAM" id="MobiDB-lite"/>
    </source>
</evidence>